<evidence type="ECO:0000256" key="1">
    <source>
        <dbReference type="SAM" id="Coils"/>
    </source>
</evidence>
<proteinExistence type="predicted"/>
<reference evidence="2" key="1">
    <citation type="journal article" date="2020" name="mSystems">
        <title>Genome- and Community-Level Interaction Insights into Carbon Utilization and Element Cycling Functions of Hydrothermarchaeota in Hydrothermal Sediment.</title>
        <authorList>
            <person name="Zhou Z."/>
            <person name="Liu Y."/>
            <person name="Xu W."/>
            <person name="Pan J."/>
            <person name="Luo Z.H."/>
            <person name="Li M."/>
        </authorList>
    </citation>
    <scope>NUCLEOTIDE SEQUENCE [LARGE SCALE GENOMIC DNA]</scope>
    <source>
        <strain evidence="2">SpSt-791</strain>
    </source>
</reference>
<name>A0A7V6CN12_UNCW3</name>
<accession>A0A7V6CN12</accession>
<protein>
    <submittedName>
        <fullName evidence="2">Uncharacterized protein</fullName>
    </submittedName>
</protein>
<organism evidence="2">
    <name type="scientific">candidate division WOR-3 bacterium</name>
    <dbReference type="NCBI Taxonomy" id="2052148"/>
    <lineage>
        <taxon>Bacteria</taxon>
        <taxon>Bacteria division WOR-3</taxon>
    </lineage>
</organism>
<keyword evidence="1" id="KW-0175">Coiled coil</keyword>
<gene>
    <name evidence="2" type="ORF">ENV79_03685</name>
</gene>
<comment type="caution">
    <text evidence="2">The sequence shown here is derived from an EMBL/GenBank/DDBJ whole genome shotgun (WGS) entry which is preliminary data.</text>
</comment>
<dbReference type="EMBL" id="DTHS01000024">
    <property type="protein sequence ID" value="HHR48728.1"/>
    <property type="molecule type" value="Genomic_DNA"/>
</dbReference>
<feature type="coiled-coil region" evidence="1">
    <location>
        <begin position="104"/>
        <end position="131"/>
    </location>
</feature>
<dbReference type="AlphaFoldDB" id="A0A7V6CN12"/>
<evidence type="ECO:0000313" key="2">
    <source>
        <dbReference type="EMBL" id="HHR48728.1"/>
    </source>
</evidence>
<sequence length="142" mass="16663">MHISKVKTISEIGDKVLLDMVIKLEYSPAEQLIIQEALKNLPPKIQENGSLEIITNENQTQLKFFVDTQKISEEEISEIVNRWLNELNFTLEENKHFLPLMDEILKLKKEVKELNYRVKALESENTLIKEALIKKKIIKEEF</sequence>